<accession>A0ABW3EAC9</accession>
<feature type="non-terminal residue" evidence="5">
    <location>
        <position position="1"/>
    </location>
</feature>
<dbReference type="InterPro" id="IPR000262">
    <property type="entry name" value="FMN-dep_DH"/>
</dbReference>
<dbReference type="PROSITE" id="PS00557">
    <property type="entry name" value="FMN_HYDROXY_ACID_DH_1"/>
    <property type="match status" value="1"/>
</dbReference>
<dbReference type="InterPro" id="IPR013785">
    <property type="entry name" value="Aldolase_TIM"/>
</dbReference>
<keyword evidence="2 5" id="KW-0560">Oxidoreductase</keyword>
<organism evidence="5 6">
    <name type="scientific">Streptosporangium algeriense</name>
    <dbReference type="NCBI Taxonomy" id="1682748"/>
    <lineage>
        <taxon>Bacteria</taxon>
        <taxon>Bacillati</taxon>
        <taxon>Actinomycetota</taxon>
        <taxon>Actinomycetes</taxon>
        <taxon>Streptosporangiales</taxon>
        <taxon>Streptosporangiaceae</taxon>
        <taxon>Streptosporangium</taxon>
    </lineage>
</organism>
<dbReference type="EMBL" id="JBHTHX010003639">
    <property type="protein sequence ID" value="MFD0891966.1"/>
    <property type="molecule type" value="Genomic_DNA"/>
</dbReference>
<dbReference type="InterPro" id="IPR008259">
    <property type="entry name" value="FMN_hydac_DH_AS"/>
</dbReference>
<dbReference type="GO" id="GO:0016491">
    <property type="term" value="F:oxidoreductase activity"/>
    <property type="evidence" value="ECO:0007669"/>
    <property type="project" value="UniProtKB-KW"/>
</dbReference>
<evidence type="ECO:0000259" key="4">
    <source>
        <dbReference type="PROSITE" id="PS51349"/>
    </source>
</evidence>
<dbReference type="Gene3D" id="3.20.20.70">
    <property type="entry name" value="Aldolase class I"/>
    <property type="match status" value="1"/>
</dbReference>
<feature type="domain" description="FMN hydroxy acid dehydrogenase" evidence="4">
    <location>
        <begin position="1"/>
        <end position="169"/>
    </location>
</feature>
<dbReference type="InterPro" id="IPR037396">
    <property type="entry name" value="FMN_HAD"/>
</dbReference>
<sequence>RAAAAAGTIMIVSMAATVAVEEIAAAAPEATLWFQLYVQPDMAFTERIVRRAEAAGCAALVVTVDSPGRGRRERDLRNGFDDLPAGMCCENLRDGDRVRPIVMSPDISWRHIDLLGRMTELPIVLKGVMHPADAFRALDHGVRALFVSNHGGRQLDTVPATADLLPGVV</sequence>
<protein>
    <submittedName>
        <fullName evidence="5">Alpha-hydroxy acid oxidase</fullName>
        <ecNumber evidence="5">1.-.-.-</ecNumber>
    </submittedName>
</protein>
<comment type="cofactor">
    <cofactor evidence="1">
        <name>FMN</name>
        <dbReference type="ChEBI" id="CHEBI:58210"/>
    </cofactor>
</comment>
<evidence type="ECO:0000313" key="6">
    <source>
        <dbReference type="Proteomes" id="UP001597024"/>
    </source>
</evidence>
<gene>
    <name evidence="5" type="ORF">ACFQ08_46060</name>
</gene>
<evidence type="ECO:0000313" key="5">
    <source>
        <dbReference type="EMBL" id="MFD0891966.1"/>
    </source>
</evidence>
<name>A0ABW3EAC9_9ACTN</name>
<evidence type="ECO:0000256" key="1">
    <source>
        <dbReference type="ARBA" id="ARBA00001917"/>
    </source>
</evidence>
<feature type="chain" id="PRO_5045339389" evidence="3">
    <location>
        <begin position="19"/>
        <end position="169"/>
    </location>
</feature>
<dbReference type="EC" id="1.-.-.-" evidence="5"/>
<keyword evidence="6" id="KW-1185">Reference proteome</keyword>
<dbReference type="Pfam" id="PF01070">
    <property type="entry name" value="FMN_dh"/>
    <property type="match status" value="1"/>
</dbReference>
<dbReference type="SUPFAM" id="SSF51395">
    <property type="entry name" value="FMN-linked oxidoreductases"/>
    <property type="match status" value="1"/>
</dbReference>
<evidence type="ECO:0000256" key="2">
    <source>
        <dbReference type="ARBA" id="ARBA00023002"/>
    </source>
</evidence>
<dbReference type="PANTHER" id="PTHR10578">
    <property type="entry name" value="S -2-HYDROXY-ACID OXIDASE-RELATED"/>
    <property type="match status" value="1"/>
</dbReference>
<feature type="non-terminal residue" evidence="5">
    <location>
        <position position="169"/>
    </location>
</feature>
<dbReference type="PROSITE" id="PS51349">
    <property type="entry name" value="FMN_HYDROXY_ACID_DH_2"/>
    <property type="match status" value="1"/>
</dbReference>
<dbReference type="Proteomes" id="UP001597024">
    <property type="component" value="Unassembled WGS sequence"/>
</dbReference>
<comment type="caution">
    <text evidence="5">The sequence shown here is derived from an EMBL/GenBank/DDBJ whole genome shotgun (WGS) entry which is preliminary data.</text>
</comment>
<feature type="signal peptide" evidence="3">
    <location>
        <begin position="1"/>
        <end position="18"/>
    </location>
</feature>
<keyword evidence="3" id="KW-0732">Signal</keyword>
<dbReference type="PANTHER" id="PTHR10578:SF148">
    <property type="entry name" value="L-LACTATE DEHYDROGENASE (CYTOCHROME)"/>
    <property type="match status" value="1"/>
</dbReference>
<proteinExistence type="predicted"/>
<reference evidence="6" key="1">
    <citation type="journal article" date="2019" name="Int. J. Syst. Evol. Microbiol.">
        <title>The Global Catalogue of Microorganisms (GCM) 10K type strain sequencing project: providing services to taxonomists for standard genome sequencing and annotation.</title>
        <authorList>
            <consortium name="The Broad Institute Genomics Platform"/>
            <consortium name="The Broad Institute Genome Sequencing Center for Infectious Disease"/>
            <person name="Wu L."/>
            <person name="Ma J."/>
        </authorList>
    </citation>
    <scope>NUCLEOTIDE SEQUENCE [LARGE SCALE GENOMIC DNA]</scope>
    <source>
        <strain evidence="6">CCUG 62974</strain>
    </source>
</reference>
<evidence type="ECO:0000256" key="3">
    <source>
        <dbReference type="SAM" id="SignalP"/>
    </source>
</evidence>